<evidence type="ECO:0000259" key="1">
    <source>
        <dbReference type="PROSITE" id="PS51186"/>
    </source>
</evidence>
<keyword evidence="3" id="KW-1185">Reference proteome</keyword>
<gene>
    <name evidence="2" type="ORF">GCM10008943_31830</name>
</gene>
<evidence type="ECO:0000313" key="3">
    <source>
        <dbReference type="Proteomes" id="UP001424441"/>
    </source>
</evidence>
<sequence>MSENESVTISVEIAPENLKPHLHTLLMTYLDELSAYDEMDDDYPYFDEYWRGGARWPYVIMAGGEIAGFALVNDWSASQHGTEFAVAEFYIRPAFRRDAIGQHVFKQLLENHHGQWELSVMDTNEKAYRFWQNALQNNDVEDLQSISQDGATIYRFKNTR</sequence>
<feature type="domain" description="N-acetyltransferase" evidence="1">
    <location>
        <begin position="16"/>
        <end position="160"/>
    </location>
</feature>
<accession>A0ABP3RTV8</accession>
<dbReference type="SUPFAM" id="SSF55729">
    <property type="entry name" value="Acyl-CoA N-acyltransferases (Nat)"/>
    <property type="match status" value="1"/>
</dbReference>
<organism evidence="2 3">
    <name type="scientific">Paenochrobactrum glaciei</name>
    <dbReference type="NCBI Taxonomy" id="486407"/>
    <lineage>
        <taxon>Bacteria</taxon>
        <taxon>Pseudomonadati</taxon>
        <taxon>Pseudomonadota</taxon>
        <taxon>Alphaproteobacteria</taxon>
        <taxon>Hyphomicrobiales</taxon>
        <taxon>Brucellaceae</taxon>
        <taxon>Paenochrobactrum</taxon>
    </lineage>
</organism>
<comment type="caution">
    <text evidence="2">The sequence shown here is derived from an EMBL/GenBank/DDBJ whole genome shotgun (WGS) entry which is preliminary data.</text>
</comment>
<evidence type="ECO:0000313" key="2">
    <source>
        <dbReference type="EMBL" id="GAA0614210.1"/>
    </source>
</evidence>
<dbReference type="Pfam" id="PF00583">
    <property type="entry name" value="Acetyltransf_1"/>
    <property type="match status" value="1"/>
</dbReference>
<dbReference type="EMBL" id="BAAADE010000012">
    <property type="protein sequence ID" value="GAA0614210.1"/>
    <property type="molecule type" value="Genomic_DNA"/>
</dbReference>
<dbReference type="InterPro" id="IPR016181">
    <property type="entry name" value="Acyl_CoA_acyltransferase"/>
</dbReference>
<dbReference type="Gene3D" id="3.40.630.30">
    <property type="match status" value="1"/>
</dbReference>
<dbReference type="InterPro" id="IPR000182">
    <property type="entry name" value="GNAT_dom"/>
</dbReference>
<dbReference type="RefSeq" id="WP_343807896.1">
    <property type="nucleotide sequence ID" value="NZ_BAAADE010000012.1"/>
</dbReference>
<name>A0ABP3RTV8_9HYPH</name>
<dbReference type="Proteomes" id="UP001424441">
    <property type="component" value="Unassembled WGS sequence"/>
</dbReference>
<proteinExistence type="predicted"/>
<dbReference type="PROSITE" id="PS51186">
    <property type="entry name" value="GNAT"/>
    <property type="match status" value="1"/>
</dbReference>
<dbReference type="CDD" id="cd04301">
    <property type="entry name" value="NAT_SF"/>
    <property type="match status" value="1"/>
</dbReference>
<reference evidence="3" key="1">
    <citation type="journal article" date="2019" name="Int. J. Syst. Evol. Microbiol.">
        <title>The Global Catalogue of Microorganisms (GCM) 10K type strain sequencing project: providing services to taxonomists for standard genome sequencing and annotation.</title>
        <authorList>
            <consortium name="The Broad Institute Genomics Platform"/>
            <consortium name="The Broad Institute Genome Sequencing Center for Infectious Disease"/>
            <person name="Wu L."/>
            <person name="Ma J."/>
        </authorList>
    </citation>
    <scope>NUCLEOTIDE SEQUENCE [LARGE SCALE GENOMIC DNA]</scope>
    <source>
        <strain evidence="3">JCM 15115</strain>
    </source>
</reference>
<protein>
    <recommendedName>
        <fullName evidence="1">N-acetyltransferase domain-containing protein</fullName>
    </recommendedName>
</protein>